<protein>
    <submittedName>
        <fullName evidence="2">Lipopolysaccharide biosynthesis protein</fullName>
    </submittedName>
</protein>
<keyword evidence="3" id="KW-1185">Reference proteome</keyword>
<dbReference type="KEGG" id="muc:MuYL_1745"/>
<reference evidence="2 3" key="1">
    <citation type="submission" date="2017-08" db="EMBL/GenBank/DDBJ databases">
        <title>Complete genome sequence of Mucilaginibacter sp. strain BJC16-A31.</title>
        <authorList>
            <consortium name="Henan University of Science and Technology"/>
            <person name="You X."/>
        </authorList>
    </citation>
    <scope>NUCLEOTIDE SEQUENCE [LARGE SCALE GENOMIC DNA]</scope>
    <source>
        <strain evidence="2 3">BJC16-A31</strain>
    </source>
</reference>
<gene>
    <name evidence="2" type="ORF">MuYL_1745</name>
</gene>
<evidence type="ECO:0000313" key="2">
    <source>
        <dbReference type="EMBL" id="ASU33641.1"/>
    </source>
</evidence>
<feature type="transmembrane region" description="Helical" evidence="1">
    <location>
        <begin position="337"/>
        <end position="355"/>
    </location>
</feature>
<evidence type="ECO:0000313" key="3">
    <source>
        <dbReference type="Proteomes" id="UP000215002"/>
    </source>
</evidence>
<evidence type="ECO:0000256" key="1">
    <source>
        <dbReference type="SAM" id="Phobius"/>
    </source>
</evidence>
<keyword evidence="1" id="KW-0812">Transmembrane</keyword>
<dbReference type="RefSeq" id="WP_094570068.1">
    <property type="nucleotide sequence ID" value="NZ_CP022743.1"/>
</dbReference>
<dbReference type="EMBL" id="CP022743">
    <property type="protein sequence ID" value="ASU33641.1"/>
    <property type="molecule type" value="Genomic_DNA"/>
</dbReference>
<name>A0A223NVS2_9SPHI</name>
<sequence length="365" mass="40290">MDKINQEKVLDNSDEISLKQFILKVQGGRRFIFSKWKVILISAIIGGGLGLGYAFLKKPVYKAELSFALEDEKSSGGGGLGAAMGLASQFGIDLGGGTAGGAFAGDNLLGLMRSRSMVENTLLTPVVIKGTTQTLAGLYISFNQLREKWDNKPELKDIKFLPGADPEKFTLQQDSVLGVFYNEIIKNNLLVDKIDKKLSIITVEVNSKNELFSKYFAEVLTKTVSNFYIETKTKKSVQNVNILQHQTDSVRRELNAALTGVASSSDVNPNPNPAMQILRVPSQRRQVDVQANTAILTQLVANLEMSKVSLRKETPLIQIIDRPILPLEKERFGKLKGLILGGFIAAFLTIVFLLLRKLYNNILEK</sequence>
<proteinExistence type="predicted"/>
<dbReference type="Proteomes" id="UP000215002">
    <property type="component" value="Chromosome"/>
</dbReference>
<feature type="transmembrane region" description="Helical" evidence="1">
    <location>
        <begin position="38"/>
        <end position="56"/>
    </location>
</feature>
<organism evidence="2 3">
    <name type="scientific">Mucilaginibacter xinganensis</name>
    <dbReference type="NCBI Taxonomy" id="1234841"/>
    <lineage>
        <taxon>Bacteria</taxon>
        <taxon>Pseudomonadati</taxon>
        <taxon>Bacteroidota</taxon>
        <taxon>Sphingobacteriia</taxon>
        <taxon>Sphingobacteriales</taxon>
        <taxon>Sphingobacteriaceae</taxon>
        <taxon>Mucilaginibacter</taxon>
    </lineage>
</organism>
<keyword evidence="1" id="KW-0472">Membrane</keyword>
<accession>A0A223NVS2</accession>
<dbReference type="PANTHER" id="PTHR32309:SF31">
    <property type="entry name" value="CAPSULAR EXOPOLYSACCHARIDE FAMILY"/>
    <property type="match status" value="1"/>
</dbReference>
<dbReference type="OrthoDB" id="745212at2"/>
<dbReference type="InterPro" id="IPR050445">
    <property type="entry name" value="Bact_polysacc_biosynth/exp"/>
</dbReference>
<dbReference type="PANTHER" id="PTHR32309">
    <property type="entry name" value="TYROSINE-PROTEIN KINASE"/>
    <property type="match status" value="1"/>
</dbReference>
<keyword evidence="1" id="KW-1133">Transmembrane helix</keyword>
<dbReference type="AlphaFoldDB" id="A0A223NVS2"/>